<dbReference type="InterPro" id="IPR010376">
    <property type="entry name" value="GBBH-like_N"/>
</dbReference>
<keyword evidence="5" id="KW-0411">Iron-sulfur</keyword>
<dbReference type="InterPro" id="IPR000808">
    <property type="entry name" value="Mrp-like_CS"/>
</dbReference>
<evidence type="ECO:0000256" key="3">
    <source>
        <dbReference type="ARBA" id="ARBA00022840"/>
    </source>
</evidence>
<dbReference type="Gene3D" id="3.30.2020.30">
    <property type="match status" value="1"/>
</dbReference>
<keyword evidence="1" id="KW-0479">Metal-binding</keyword>
<keyword evidence="3" id="KW-0067">ATP-binding</keyword>
<dbReference type="PANTHER" id="PTHR42961">
    <property type="entry name" value="IRON-SULFUR PROTEIN NUBPL"/>
    <property type="match status" value="1"/>
</dbReference>
<evidence type="ECO:0000256" key="5">
    <source>
        <dbReference type="ARBA" id="ARBA00023014"/>
    </source>
</evidence>
<dbReference type="PANTHER" id="PTHR42961:SF2">
    <property type="entry name" value="IRON-SULFUR PROTEIN NUBPL"/>
    <property type="match status" value="1"/>
</dbReference>
<dbReference type="HAMAP" id="MF_02040">
    <property type="entry name" value="Mrp_NBP35"/>
    <property type="match status" value="1"/>
</dbReference>
<evidence type="ECO:0000313" key="9">
    <source>
        <dbReference type="Proteomes" id="UP001162131"/>
    </source>
</evidence>
<sequence>MLKFARRFFGHKDELASFLSQIGISNSVTKYSIDEGKVEVQLKLDESYRKNRAALLNHIKTLPWVNDCKVTIAPAEQKTKDYGNLKKVKNIIAVASCKGGVGKSTVAVNLAFSISLLGYRVGIFDADIYGPSLPTLINSPQTYLESPKDDPKSIIPIVYNGVKCMSYGYAAANKKAIYRGPIVSALIQQLLFNTLWDELDYLVLDTPPGTGDIQITLCQELPISSAVIVTTPQKLSFVDVVKGIEMFDELKVPTVAVVENMSYFECSNCKEKHRPFGLGYKDMLVKQFGIKNSFELPMHSDYSKFGDLGAPVVLVHPPQSSLVETFLEMGRKVMQETETVKNIKNPKVWYSPKDSLIYVEQDKELTISPYKLRTSCQCAACVDEFSGVQLFKPEQIPEDVYPLKIEAKGNYAVAVTWSDGHRSSLYPYSNLISIAKSP</sequence>
<dbReference type="SUPFAM" id="SSF52540">
    <property type="entry name" value="P-loop containing nucleoside triphosphate hydrolases"/>
    <property type="match status" value="1"/>
</dbReference>
<dbReference type="GO" id="GO:0046872">
    <property type="term" value="F:metal ion binding"/>
    <property type="evidence" value="ECO:0007669"/>
    <property type="project" value="UniProtKB-KW"/>
</dbReference>
<dbReference type="InterPro" id="IPR027417">
    <property type="entry name" value="P-loop_NTPase"/>
</dbReference>
<comment type="caution">
    <text evidence="8">The sequence shown here is derived from an EMBL/GenBank/DDBJ whole genome shotgun (WGS) entry which is preliminary data.</text>
</comment>
<gene>
    <name evidence="8" type="ORF">BSTOLATCC_MIC63965</name>
</gene>
<dbReference type="PROSITE" id="PS01215">
    <property type="entry name" value="MRP"/>
    <property type="match status" value="1"/>
</dbReference>
<dbReference type="EMBL" id="CAJZBQ010000062">
    <property type="protein sequence ID" value="CAG9335494.1"/>
    <property type="molecule type" value="Genomic_DNA"/>
</dbReference>
<feature type="domain" description="Gamma-butyrobetaine hydroxylase-like N-terminal" evidence="7">
    <location>
        <begin position="361"/>
        <end position="431"/>
    </location>
</feature>
<evidence type="ECO:0000313" key="8">
    <source>
        <dbReference type="EMBL" id="CAG9335494.1"/>
    </source>
</evidence>
<proteinExistence type="inferred from homology"/>
<comment type="similarity">
    <text evidence="6">Belongs to the Mrp/NBP35 ATP-binding proteins family.</text>
</comment>
<keyword evidence="4" id="KW-0408">Iron</keyword>
<dbReference type="Proteomes" id="UP001162131">
    <property type="component" value="Unassembled WGS sequence"/>
</dbReference>
<protein>
    <recommendedName>
        <fullName evidence="7">Gamma-butyrobetaine hydroxylase-like N-terminal domain-containing protein</fullName>
    </recommendedName>
</protein>
<dbReference type="InterPro" id="IPR044304">
    <property type="entry name" value="NUBPL-like"/>
</dbReference>
<dbReference type="Gene3D" id="3.40.50.300">
    <property type="entry name" value="P-loop containing nucleotide triphosphate hydrolases"/>
    <property type="match status" value="1"/>
</dbReference>
<accession>A0AAU9KF44</accession>
<evidence type="ECO:0000256" key="2">
    <source>
        <dbReference type="ARBA" id="ARBA00022741"/>
    </source>
</evidence>
<evidence type="ECO:0000256" key="1">
    <source>
        <dbReference type="ARBA" id="ARBA00022723"/>
    </source>
</evidence>
<dbReference type="InterPro" id="IPR033756">
    <property type="entry name" value="YlxH/NBP35"/>
</dbReference>
<keyword evidence="9" id="KW-1185">Reference proteome</keyword>
<reference evidence="8" key="1">
    <citation type="submission" date="2021-09" db="EMBL/GenBank/DDBJ databases">
        <authorList>
            <consortium name="AG Swart"/>
            <person name="Singh M."/>
            <person name="Singh A."/>
            <person name="Seah K."/>
            <person name="Emmerich C."/>
        </authorList>
    </citation>
    <scope>NUCLEOTIDE SEQUENCE</scope>
    <source>
        <strain evidence="8">ATCC30299</strain>
    </source>
</reference>
<dbReference type="GO" id="GO:0051539">
    <property type="term" value="F:4 iron, 4 sulfur cluster binding"/>
    <property type="evidence" value="ECO:0007669"/>
    <property type="project" value="TreeGrafter"/>
</dbReference>
<dbReference type="InterPro" id="IPR019591">
    <property type="entry name" value="Mrp/NBP35_ATP-bd"/>
</dbReference>
<dbReference type="Pfam" id="PF06155">
    <property type="entry name" value="GBBH-like_N"/>
    <property type="match status" value="1"/>
</dbReference>
<organism evidence="8 9">
    <name type="scientific">Blepharisma stoltei</name>
    <dbReference type="NCBI Taxonomy" id="1481888"/>
    <lineage>
        <taxon>Eukaryota</taxon>
        <taxon>Sar</taxon>
        <taxon>Alveolata</taxon>
        <taxon>Ciliophora</taxon>
        <taxon>Postciliodesmatophora</taxon>
        <taxon>Heterotrichea</taxon>
        <taxon>Heterotrichida</taxon>
        <taxon>Blepharismidae</taxon>
        <taxon>Blepharisma</taxon>
    </lineage>
</organism>
<evidence type="ECO:0000259" key="7">
    <source>
        <dbReference type="Pfam" id="PF06155"/>
    </source>
</evidence>
<dbReference type="AlphaFoldDB" id="A0AAU9KF44"/>
<dbReference type="GO" id="GO:0016226">
    <property type="term" value="P:iron-sulfur cluster assembly"/>
    <property type="evidence" value="ECO:0007669"/>
    <property type="project" value="InterPro"/>
</dbReference>
<dbReference type="InterPro" id="IPR038492">
    <property type="entry name" value="GBBH-like_N_sf"/>
</dbReference>
<keyword evidence="2" id="KW-0547">Nucleotide-binding</keyword>
<dbReference type="GO" id="GO:0005524">
    <property type="term" value="F:ATP binding"/>
    <property type="evidence" value="ECO:0007669"/>
    <property type="project" value="UniProtKB-KW"/>
</dbReference>
<dbReference type="Pfam" id="PF10609">
    <property type="entry name" value="ParA"/>
    <property type="match status" value="1"/>
</dbReference>
<evidence type="ECO:0000256" key="4">
    <source>
        <dbReference type="ARBA" id="ARBA00023004"/>
    </source>
</evidence>
<name>A0AAU9KF44_9CILI</name>
<dbReference type="CDD" id="cd02037">
    <property type="entry name" value="Mrp_NBP35"/>
    <property type="match status" value="1"/>
</dbReference>
<dbReference type="GO" id="GO:0140663">
    <property type="term" value="F:ATP-dependent FeS chaperone activity"/>
    <property type="evidence" value="ECO:0007669"/>
    <property type="project" value="InterPro"/>
</dbReference>
<evidence type="ECO:0000256" key="6">
    <source>
        <dbReference type="ARBA" id="ARBA00024036"/>
    </source>
</evidence>